<accession>A0A6M6JT55</accession>
<keyword evidence="1 4" id="KW-0067">ATP-binding</keyword>
<evidence type="ECO:0000256" key="1">
    <source>
        <dbReference type="PROSITE-ProRule" id="PRU00289"/>
    </source>
</evidence>
<dbReference type="Proteomes" id="UP000505377">
    <property type="component" value="Chromosome"/>
</dbReference>
<dbReference type="InterPro" id="IPR002543">
    <property type="entry name" value="FtsK_dom"/>
</dbReference>
<feature type="domain" description="FtsK" evidence="3">
    <location>
        <begin position="347"/>
        <end position="530"/>
    </location>
</feature>
<dbReference type="GO" id="GO:0005524">
    <property type="term" value="F:ATP binding"/>
    <property type="evidence" value="ECO:0007669"/>
    <property type="project" value="UniProtKB-UniRule"/>
</dbReference>
<dbReference type="GO" id="GO:0003677">
    <property type="term" value="F:DNA binding"/>
    <property type="evidence" value="ECO:0007669"/>
    <property type="project" value="InterPro"/>
</dbReference>
<keyword evidence="2" id="KW-0812">Transmembrane</keyword>
<dbReference type="Gene3D" id="3.40.50.300">
    <property type="entry name" value="P-loop containing nucleotide triphosphate hydrolases"/>
    <property type="match status" value="1"/>
</dbReference>
<dbReference type="Pfam" id="PF01580">
    <property type="entry name" value="FtsK_SpoIIIE"/>
    <property type="match status" value="1"/>
</dbReference>
<dbReference type="EMBL" id="CP053564">
    <property type="protein sequence ID" value="QJY50585.1"/>
    <property type="molecule type" value="Genomic_DNA"/>
</dbReference>
<feature type="binding site" evidence="1">
    <location>
        <begin position="363"/>
        <end position="370"/>
    </location>
    <ligand>
        <name>ATP</name>
        <dbReference type="ChEBI" id="CHEBI:30616"/>
    </ligand>
</feature>
<dbReference type="SUPFAM" id="SSF52540">
    <property type="entry name" value="P-loop containing nucleoside triphosphate hydrolases"/>
    <property type="match status" value="1"/>
</dbReference>
<sequence length="683" mass="73326">MRPAVLDGELIDEQAIPRPRPHLIGRAIRARAEVVTVLGASTTAATTGRAGRRVLAVGWTTGQGVRSTARRAWRGMTHGVEREQVRLAELAGDREAVGKAAADLRDAKTERMKRLLELPRAVLGLAVLAAAVLGLLLVLLFAGAVVAQVTPGGTDWAGWWAGVGSVLAVVSTVLHVLVVVLGPVLAVPVLVYAAWREGQRAAEPPMWLLAPEDRPRDELITPSKVIVALRDLGIAPLRAALKEAGDAGAALLSPIAVAGCGVEVDVLLPSGVSTDQIQARRRRLAENLDRHEHELHITVSAARTVRLWIADSGALDEPIGPSPLVTDKAQRSHYRSGRAPWGLSLRGDPVAISLYQRHLLITGLSNQGKTAALRALALWLAFDVRVQFWIADLKGFGDWSMFSPLAEVLIEGPTDDHVIAATEMLERAVYEMDRRLQQGGQHDPLIVIVDEAQVAYLCPEIDDEKRPYGGAKNTSRFFMAARKIQNQGRAVDVLLHQGTQDPTNQNLPKLIREGAHIRASLVVGTEEQARMAVGDKAVDGGAAPHLLRQGLDKGALVVAGDGVDLPAGQVSTTIRTHFIDTEPAAQVARRAVERRRKRARGPAVTSGEPDHMAAIEAALRGETRVRTTVVLARLMEADAAAYEGWDLPRLTEVLTLAGAPPLKSSGVMYVVSERVLTARGEAS</sequence>
<keyword evidence="2" id="KW-1133">Transmembrane helix</keyword>
<evidence type="ECO:0000313" key="4">
    <source>
        <dbReference type="EMBL" id="QJY50585.1"/>
    </source>
</evidence>
<reference evidence="4 5" key="1">
    <citation type="submission" date="2020-05" db="EMBL/GenBank/DDBJ databases">
        <authorList>
            <person name="Mo P."/>
        </authorList>
    </citation>
    <scope>NUCLEOTIDE SEQUENCE [LARGE SCALE GENOMIC DNA]</scope>
    <source>
        <strain evidence="4 5">Gen01</strain>
    </source>
</reference>
<gene>
    <name evidence="4" type="ORF">HOP40_13100</name>
</gene>
<proteinExistence type="predicted"/>
<evidence type="ECO:0000256" key="2">
    <source>
        <dbReference type="SAM" id="Phobius"/>
    </source>
</evidence>
<dbReference type="PROSITE" id="PS50901">
    <property type="entry name" value="FTSK"/>
    <property type="match status" value="1"/>
</dbReference>
<dbReference type="InterPro" id="IPR027417">
    <property type="entry name" value="P-loop_NTPase"/>
</dbReference>
<feature type="transmembrane region" description="Helical" evidence="2">
    <location>
        <begin position="121"/>
        <end position="147"/>
    </location>
</feature>
<organism evidence="4 5">
    <name type="scientific">Pseudonocardia broussonetiae</name>
    <dbReference type="NCBI Taxonomy" id="2736640"/>
    <lineage>
        <taxon>Bacteria</taxon>
        <taxon>Bacillati</taxon>
        <taxon>Actinomycetota</taxon>
        <taxon>Actinomycetes</taxon>
        <taxon>Pseudonocardiales</taxon>
        <taxon>Pseudonocardiaceae</taxon>
        <taxon>Pseudonocardia</taxon>
    </lineage>
</organism>
<name>A0A6M6JT55_9PSEU</name>
<evidence type="ECO:0000259" key="3">
    <source>
        <dbReference type="PROSITE" id="PS50901"/>
    </source>
</evidence>
<protein>
    <submittedName>
        <fullName evidence="4">ATP-binding protein</fullName>
    </submittedName>
</protein>
<evidence type="ECO:0000313" key="5">
    <source>
        <dbReference type="Proteomes" id="UP000505377"/>
    </source>
</evidence>
<dbReference type="AlphaFoldDB" id="A0A6M6JT55"/>
<keyword evidence="2" id="KW-0472">Membrane</keyword>
<feature type="transmembrane region" description="Helical" evidence="2">
    <location>
        <begin position="159"/>
        <end position="192"/>
    </location>
</feature>
<keyword evidence="5" id="KW-1185">Reference proteome</keyword>
<dbReference type="KEGG" id="pbro:HOP40_13100"/>
<keyword evidence="1" id="KW-0547">Nucleotide-binding</keyword>